<dbReference type="InterPro" id="IPR050222">
    <property type="entry name" value="MATE_MdtK"/>
</dbReference>
<keyword evidence="2" id="KW-1133">Transmembrane helix</keyword>
<reference evidence="3" key="1">
    <citation type="submission" date="2020-05" db="EMBL/GenBank/DDBJ databases">
        <title>Sulfur intermediates as new biogeochemical hubs in an aquatic model microbial ecosystem.</title>
        <authorList>
            <person name="Vigneron A."/>
        </authorList>
    </citation>
    <scope>NUCLEOTIDE SEQUENCE</scope>
    <source>
        <strain evidence="3">Bin.250</strain>
    </source>
</reference>
<dbReference type="GO" id="GO:0015297">
    <property type="term" value="F:antiporter activity"/>
    <property type="evidence" value="ECO:0007669"/>
    <property type="project" value="InterPro"/>
</dbReference>
<dbReference type="InterPro" id="IPR002528">
    <property type="entry name" value="MATE_fam"/>
</dbReference>
<feature type="transmembrane region" description="Helical" evidence="2">
    <location>
        <begin position="20"/>
        <end position="44"/>
    </location>
</feature>
<organism evidence="3 4">
    <name type="scientific">SAR86 cluster bacterium</name>
    <dbReference type="NCBI Taxonomy" id="2030880"/>
    <lineage>
        <taxon>Bacteria</taxon>
        <taxon>Pseudomonadati</taxon>
        <taxon>Pseudomonadota</taxon>
        <taxon>Gammaproteobacteria</taxon>
        <taxon>SAR86 cluster</taxon>
    </lineage>
</organism>
<gene>
    <name evidence="3" type="ORF">HQ497_02870</name>
</gene>
<dbReference type="Pfam" id="PF01554">
    <property type="entry name" value="MatE"/>
    <property type="match status" value="1"/>
</dbReference>
<sequence length="154" mass="17041">HMGAKDPQGAMRHGWRATRLAIASMVILSVFIIAFSEDIARFLIDDDEVVRLTVIFIYILGVAQPLMAIEFTLGGCLRGAGDTRFPLKATMAGLIGARVGLAALFTFLGFTVVWIYAALIGDYIVKALMLVSRFKSGKWQQVFSDSEKKFDNYK</sequence>
<dbReference type="AlphaFoldDB" id="A0A972VXP5"/>
<name>A0A972VXP5_9GAMM</name>
<keyword evidence="1" id="KW-0813">Transport</keyword>
<dbReference type="GO" id="GO:0042910">
    <property type="term" value="F:xenobiotic transmembrane transporter activity"/>
    <property type="evidence" value="ECO:0007669"/>
    <property type="project" value="InterPro"/>
</dbReference>
<dbReference type="PANTHER" id="PTHR43298:SF2">
    <property type="entry name" value="FMN_FAD EXPORTER YEEO-RELATED"/>
    <property type="match status" value="1"/>
</dbReference>
<dbReference type="GO" id="GO:0016020">
    <property type="term" value="C:membrane"/>
    <property type="evidence" value="ECO:0007669"/>
    <property type="project" value="InterPro"/>
</dbReference>
<evidence type="ECO:0000256" key="1">
    <source>
        <dbReference type="ARBA" id="ARBA00022448"/>
    </source>
</evidence>
<protein>
    <recommendedName>
        <fullName evidence="5">MATE family efflux transporter</fullName>
    </recommendedName>
</protein>
<evidence type="ECO:0000313" key="4">
    <source>
        <dbReference type="Proteomes" id="UP000754644"/>
    </source>
</evidence>
<feature type="transmembrane region" description="Helical" evidence="2">
    <location>
        <begin position="50"/>
        <end position="73"/>
    </location>
</feature>
<proteinExistence type="predicted"/>
<comment type="caution">
    <text evidence="3">The sequence shown here is derived from an EMBL/GenBank/DDBJ whole genome shotgun (WGS) entry which is preliminary data.</text>
</comment>
<evidence type="ECO:0008006" key="5">
    <source>
        <dbReference type="Google" id="ProtNLM"/>
    </source>
</evidence>
<evidence type="ECO:0000256" key="2">
    <source>
        <dbReference type="SAM" id="Phobius"/>
    </source>
</evidence>
<keyword evidence="2" id="KW-0812">Transmembrane</keyword>
<dbReference type="PANTHER" id="PTHR43298">
    <property type="entry name" value="MULTIDRUG RESISTANCE PROTEIN NORM-RELATED"/>
    <property type="match status" value="1"/>
</dbReference>
<evidence type="ECO:0000313" key="3">
    <source>
        <dbReference type="EMBL" id="NQV64285.1"/>
    </source>
</evidence>
<dbReference type="EMBL" id="JABMOJ010000106">
    <property type="protein sequence ID" value="NQV64285.1"/>
    <property type="molecule type" value="Genomic_DNA"/>
</dbReference>
<accession>A0A972VXP5</accession>
<feature type="non-terminal residue" evidence="3">
    <location>
        <position position="1"/>
    </location>
</feature>
<dbReference type="Proteomes" id="UP000754644">
    <property type="component" value="Unassembled WGS sequence"/>
</dbReference>
<keyword evidence="2" id="KW-0472">Membrane</keyword>